<evidence type="ECO:0000313" key="1">
    <source>
        <dbReference type="EMBL" id="AKS47538.1"/>
    </source>
</evidence>
<dbReference type="EMBL" id="CP012160">
    <property type="protein sequence ID" value="AKS47538.1"/>
    <property type="molecule type" value="Genomic_DNA"/>
</dbReference>
<reference evidence="1 2" key="1">
    <citation type="journal article" date="2015" name="Genome Announc.">
        <title>Closed Genome Sequence of Octadecabacter temperatus SB1, the First Mesophilic Species of the Genus Octadecabacter.</title>
        <authorList>
            <person name="Voget S."/>
            <person name="Billerbeck S."/>
            <person name="Simon M."/>
            <person name="Daniel R."/>
        </authorList>
    </citation>
    <scope>NUCLEOTIDE SEQUENCE [LARGE SCALE GENOMIC DNA]</scope>
    <source>
        <strain evidence="1 2">SB1</strain>
    </source>
</reference>
<dbReference type="OrthoDB" id="212517at2"/>
<keyword evidence="2" id="KW-1185">Reference proteome</keyword>
<dbReference type="PATRIC" id="fig|1458307.3.peg.3048"/>
<dbReference type="RefSeq" id="WP_049835720.1">
    <property type="nucleotide sequence ID" value="NZ_CP012160.1"/>
</dbReference>
<dbReference type="Proteomes" id="UP000067444">
    <property type="component" value="Chromosome"/>
</dbReference>
<name>A0A0K0Y9A0_9RHOB</name>
<dbReference type="GO" id="GO:0004674">
    <property type="term" value="F:protein serine/threonine kinase activity"/>
    <property type="evidence" value="ECO:0007669"/>
    <property type="project" value="UniProtKB-KW"/>
</dbReference>
<keyword evidence="1" id="KW-0418">Kinase</keyword>
<sequence length="337" mass="37446">MSARTPFIPTTVHKRDEFSETVSGHLEGAKDAKLVLRKLDGVPFWAKPIASFLARKEVRSLRVVTGIEGTPDLIRVDDEGILRSWSAGIPLNLAKPDTAEFYKDAKRILRDMRRRNVTHNDLAKPQNWLMAPDGSAAVIDFQLASVHRRRGKLFRVMGYEDLRHLVKQKRRYASALLTPAEHRMLARKSLPTRIWMATGKRAYNAITRGLFSWSDGEGTGNRIAQDGPSITTDLLANDAVQGVSLSPFALPAKGMGIYAFVKSDLSASEARALISETRVELIQPVAVLPRTEVLELIAMNRLDELEIVLNAEPDLRAITDPIVAGRLNLTDRRLAGV</sequence>
<gene>
    <name evidence="1" type="ORF">OSB_30220</name>
</gene>
<protein>
    <submittedName>
        <fullName evidence="1">Serine/threonine protein kinase</fullName>
    </submittedName>
</protein>
<dbReference type="InterPro" id="IPR011009">
    <property type="entry name" value="Kinase-like_dom_sf"/>
</dbReference>
<evidence type="ECO:0000313" key="2">
    <source>
        <dbReference type="Proteomes" id="UP000067444"/>
    </source>
</evidence>
<dbReference type="SUPFAM" id="SSF56112">
    <property type="entry name" value="Protein kinase-like (PK-like)"/>
    <property type="match status" value="1"/>
</dbReference>
<dbReference type="STRING" id="1458307.OSB_30220"/>
<keyword evidence="1" id="KW-0723">Serine/threonine-protein kinase</keyword>
<keyword evidence="1" id="KW-0808">Transferase</keyword>
<dbReference type="AlphaFoldDB" id="A0A0K0Y9A0"/>
<organism evidence="1 2">
    <name type="scientific">Octadecabacter temperatus</name>
    <dbReference type="NCBI Taxonomy" id="1458307"/>
    <lineage>
        <taxon>Bacteria</taxon>
        <taxon>Pseudomonadati</taxon>
        <taxon>Pseudomonadota</taxon>
        <taxon>Alphaproteobacteria</taxon>
        <taxon>Rhodobacterales</taxon>
        <taxon>Roseobacteraceae</taxon>
        <taxon>Octadecabacter</taxon>
    </lineage>
</organism>
<proteinExistence type="predicted"/>
<dbReference type="KEGG" id="otm:OSB_30220"/>
<accession>A0A0K0Y9A0</accession>